<keyword evidence="4" id="KW-0175">Coiled coil</keyword>
<name>A0A9P4VMJ7_9PEZI</name>
<sequence>MVQYKRKPVHYLPPPTGIQDNSEVWVIRETGEVFMDYESYLHRLKKFTCDVTGHTNLSFFDALTSEKLGSKAVDTIFPDSLREPVLRKVQFSTISRMDDLVNTIFDEFKNDFFPGERVVAKLENGERIEGVVKMTTRFNARPSLDGSIGHPPWSRLLVRLADQDEDVHFDNNQLTRDRKIFSKQILRSFLKNAAYKEPWTGAPWIVKEKLALEYKLDMVIPLHLQYDARMAEKKAIAAQKKTEHESILFMNQHLGNPRNIEAKPQGRGQKMKLLPNALNGQLEETYAQFQHMLPRFAQPPFVTNPGPQPMVTGPMNGHFQQYPVFQPIAVRQAPLKQPPPPPPIKYPIDDLDVGHRRHGELRPQLKFMTKDNPAQNTSKPQFGSELQMQSVGPLLEIWNTLNVHVEVYILDSFTFDDLVEAMQLSSESIECELFVEIHCAVLKQLVDREGDIQVPLQDIPDEEDLEEDESDEESEESSPTPEPERPPARTTRSSLAKSEAAALKQRSPSVDENQPVHRAAEMLRDYGWIDRLKARDFANGGWQVIIVGLLRQLSLIPKQTEICEKILAHLAPPDEEPTQQTARQQYVTLDANLRIAALEMIVMLSVRTKALRKYLEECSKAMTEIRKKKSDCQTSKRPLIEELKALDEQRKMLLPDPPVSPNPDEQQAQAAPVDVSMTEVDEEVAKDDDEDATEDEGPVRSLRRGNDRANERKRKRDEEIARKERERKEKAEKPKTKQSAQLKKVLRDIEKKKEAIKKCESDIAEFDEDLRQTNCQRTKVLGRDRFWNRYYWFERNGMPYAGIPTSSTSNYGYANGRLWVQGPDELERQGFLDLPEQDLQHYRQNFGMSILERKEAEEGPTSLRDAGQWGYYDNPEDVEKLIAWLDERGKREKDLRKELQQWREPMMTYMGKMKEHLEEIEEKREEGEEQATRVSTRTKTYIDIDASKYQCLAWHNSYAVDEFGHLHSEQPKPRRGVVKKKGVADNKAAKVPVGKSGKPLTRQGTRYG</sequence>
<dbReference type="PROSITE" id="PS51136">
    <property type="entry name" value="WAC"/>
    <property type="match status" value="1"/>
</dbReference>
<dbReference type="Pfam" id="PF02791">
    <property type="entry name" value="DDT"/>
    <property type="match status" value="1"/>
</dbReference>
<protein>
    <recommendedName>
        <fullName evidence="10">WAC domain-containing protein</fullName>
    </recommendedName>
</protein>
<evidence type="ECO:0000256" key="5">
    <source>
        <dbReference type="SAM" id="MobiDB-lite"/>
    </source>
</evidence>
<dbReference type="InterPro" id="IPR013136">
    <property type="entry name" value="WSTF_Acf1_Cbp146"/>
</dbReference>
<evidence type="ECO:0000256" key="1">
    <source>
        <dbReference type="ARBA" id="ARBA00004123"/>
    </source>
</evidence>
<feature type="region of interest" description="Disordered" evidence="5">
    <location>
        <begin position="969"/>
        <end position="1008"/>
    </location>
</feature>
<dbReference type="EMBL" id="MU006102">
    <property type="protein sequence ID" value="KAF2836713.1"/>
    <property type="molecule type" value="Genomic_DNA"/>
</dbReference>
<dbReference type="InterPro" id="IPR018501">
    <property type="entry name" value="DDT_dom"/>
</dbReference>
<dbReference type="InterPro" id="IPR028941">
    <property type="entry name" value="WHIM2_dom"/>
</dbReference>
<evidence type="ECO:0000256" key="2">
    <source>
        <dbReference type="ARBA" id="ARBA00023242"/>
    </source>
</evidence>
<dbReference type="Pfam" id="PF10537">
    <property type="entry name" value="WAC_Acf1_DNA_bd"/>
    <property type="match status" value="1"/>
</dbReference>
<feature type="compositionally biased region" description="Acidic residues" evidence="5">
    <location>
        <begin position="459"/>
        <end position="476"/>
    </location>
</feature>
<evidence type="ECO:0000313" key="8">
    <source>
        <dbReference type="EMBL" id="KAF2836713.1"/>
    </source>
</evidence>
<accession>A0A9P4VMJ7</accession>
<dbReference type="PANTHER" id="PTHR32075">
    <property type="entry name" value="ISWI CHROMATIN-REMODELING COMPLEX SUBUNIT YPL216W-RELATED"/>
    <property type="match status" value="1"/>
</dbReference>
<dbReference type="GO" id="GO:0031509">
    <property type="term" value="P:subtelomeric heterochromatin formation"/>
    <property type="evidence" value="ECO:0007669"/>
    <property type="project" value="TreeGrafter"/>
</dbReference>
<evidence type="ECO:0000313" key="9">
    <source>
        <dbReference type="Proteomes" id="UP000799429"/>
    </source>
</evidence>
<feature type="compositionally biased region" description="Acidic residues" evidence="5">
    <location>
        <begin position="679"/>
        <end position="696"/>
    </location>
</feature>
<keyword evidence="2 3" id="KW-0539">Nucleus</keyword>
<organism evidence="8 9">
    <name type="scientific">Patellaria atrata CBS 101060</name>
    <dbReference type="NCBI Taxonomy" id="1346257"/>
    <lineage>
        <taxon>Eukaryota</taxon>
        <taxon>Fungi</taxon>
        <taxon>Dikarya</taxon>
        <taxon>Ascomycota</taxon>
        <taxon>Pezizomycotina</taxon>
        <taxon>Dothideomycetes</taxon>
        <taxon>Dothideomycetes incertae sedis</taxon>
        <taxon>Patellariales</taxon>
        <taxon>Patellariaceae</taxon>
        <taxon>Patellaria</taxon>
    </lineage>
</organism>
<dbReference type="OrthoDB" id="332390at2759"/>
<comment type="caution">
    <text evidence="8">The sequence shown here is derived from an EMBL/GenBank/DDBJ whole genome shotgun (WGS) entry which is preliminary data.</text>
</comment>
<dbReference type="AlphaFoldDB" id="A0A9P4VMJ7"/>
<feature type="domain" description="DDT" evidence="6">
    <location>
        <begin position="388"/>
        <end position="451"/>
    </location>
</feature>
<reference evidence="8" key="1">
    <citation type="journal article" date="2020" name="Stud. Mycol.">
        <title>101 Dothideomycetes genomes: a test case for predicting lifestyles and emergence of pathogens.</title>
        <authorList>
            <person name="Haridas S."/>
            <person name="Albert R."/>
            <person name="Binder M."/>
            <person name="Bloem J."/>
            <person name="Labutti K."/>
            <person name="Salamov A."/>
            <person name="Andreopoulos B."/>
            <person name="Baker S."/>
            <person name="Barry K."/>
            <person name="Bills G."/>
            <person name="Bluhm B."/>
            <person name="Cannon C."/>
            <person name="Castanera R."/>
            <person name="Culley D."/>
            <person name="Daum C."/>
            <person name="Ezra D."/>
            <person name="Gonzalez J."/>
            <person name="Henrissat B."/>
            <person name="Kuo A."/>
            <person name="Liang C."/>
            <person name="Lipzen A."/>
            <person name="Lutzoni F."/>
            <person name="Magnuson J."/>
            <person name="Mondo S."/>
            <person name="Nolan M."/>
            <person name="Ohm R."/>
            <person name="Pangilinan J."/>
            <person name="Park H.-J."/>
            <person name="Ramirez L."/>
            <person name="Alfaro M."/>
            <person name="Sun H."/>
            <person name="Tritt A."/>
            <person name="Yoshinaga Y."/>
            <person name="Zwiers L.-H."/>
            <person name="Turgeon B."/>
            <person name="Goodwin S."/>
            <person name="Spatafora J."/>
            <person name="Crous P."/>
            <person name="Grigoriev I."/>
        </authorList>
    </citation>
    <scope>NUCLEOTIDE SEQUENCE</scope>
    <source>
        <strain evidence="8">CBS 101060</strain>
    </source>
</reference>
<dbReference type="PROSITE" id="PS50827">
    <property type="entry name" value="DDT"/>
    <property type="match status" value="1"/>
</dbReference>
<dbReference type="GO" id="GO:0000785">
    <property type="term" value="C:chromatin"/>
    <property type="evidence" value="ECO:0007669"/>
    <property type="project" value="UniProtKB-ARBA"/>
</dbReference>
<evidence type="ECO:0000259" key="6">
    <source>
        <dbReference type="PROSITE" id="PS50827"/>
    </source>
</evidence>
<feature type="region of interest" description="Disordered" evidence="5">
    <location>
        <begin position="453"/>
        <end position="516"/>
    </location>
</feature>
<feature type="coiled-coil region" evidence="4">
    <location>
        <begin position="906"/>
        <end position="937"/>
    </location>
</feature>
<dbReference type="GO" id="GO:0005634">
    <property type="term" value="C:nucleus"/>
    <property type="evidence" value="ECO:0007669"/>
    <property type="project" value="UniProtKB-SubCell"/>
</dbReference>
<keyword evidence="9" id="KW-1185">Reference proteome</keyword>
<dbReference type="Proteomes" id="UP000799429">
    <property type="component" value="Unassembled WGS sequence"/>
</dbReference>
<evidence type="ECO:0008006" key="10">
    <source>
        <dbReference type="Google" id="ProtNLM"/>
    </source>
</evidence>
<feature type="compositionally biased region" description="Basic and acidic residues" evidence="5">
    <location>
        <begin position="704"/>
        <end position="735"/>
    </location>
</feature>
<dbReference type="GO" id="GO:0000781">
    <property type="term" value="C:chromosome, telomeric region"/>
    <property type="evidence" value="ECO:0007669"/>
    <property type="project" value="GOC"/>
</dbReference>
<evidence type="ECO:0000259" key="7">
    <source>
        <dbReference type="PROSITE" id="PS51136"/>
    </source>
</evidence>
<gene>
    <name evidence="8" type="ORF">M501DRAFT_1007053</name>
</gene>
<feature type="region of interest" description="Disordered" evidence="5">
    <location>
        <begin position="653"/>
        <end position="742"/>
    </location>
</feature>
<comment type="subcellular location">
    <subcellularLocation>
        <location evidence="1 3">Nucleus</location>
    </subcellularLocation>
</comment>
<evidence type="ECO:0000256" key="4">
    <source>
        <dbReference type="SAM" id="Coils"/>
    </source>
</evidence>
<dbReference type="PANTHER" id="PTHR32075:SF6">
    <property type="entry name" value="ISWI CHROMATIN-REMODELING COMPLEX SUBUNIT YPL216W-RELATED"/>
    <property type="match status" value="1"/>
</dbReference>
<dbReference type="Pfam" id="PF15613">
    <property type="entry name" value="WSD"/>
    <property type="match status" value="1"/>
</dbReference>
<proteinExistence type="predicted"/>
<feature type="compositionally biased region" description="Low complexity" evidence="5">
    <location>
        <begin position="488"/>
        <end position="504"/>
    </location>
</feature>
<feature type="domain" description="WAC" evidence="7">
    <location>
        <begin position="22"/>
        <end position="124"/>
    </location>
</feature>
<evidence type="ECO:0000256" key="3">
    <source>
        <dbReference type="PROSITE-ProRule" id="PRU00475"/>
    </source>
</evidence>